<comment type="catalytic activity">
    <reaction evidence="1">
        <text>ATP + protein L-histidine = ADP + protein N-phospho-L-histidine.</text>
        <dbReference type="EC" id="2.7.13.3"/>
    </reaction>
</comment>
<dbReference type="SUPFAM" id="SSF47384">
    <property type="entry name" value="Homodimeric domain of signal transducing histidine kinase"/>
    <property type="match status" value="1"/>
</dbReference>
<dbReference type="InterPro" id="IPR013727">
    <property type="entry name" value="2CSK_N"/>
</dbReference>
<evidence type="ECO:0000259" key="12">
    <source>
        <dbReference type="PROSITE" id="PS50109"/>
    </source>
</evidence>
<keyword evidence="6 11" id="KW-0812">Transmembrane</keyword>
<keyword evidence="4" id="KW-0597">Phosphoprotein</keyword>
<dbReference type="Gene3D" id="1.10.287.130">
    <property type="match status" value="1"/>
</dbReference>
<evidence type="ECO:0000256" key="4">
    <source>
        <dbReference type="ARBA" id="ARBA00022553"/>
    </source>
</evidence>
<dbReference type="PANTHER" id="PTHR45436:SF1">
    <property type="entry name" value="SENSOR PROTEIN QSEC"/>
    <property type="match status" value="1"/>
</dbReference>
<evidence type="ECO:0000256" key="11">
    <source>
        <dbReference type="SAM" id="Phobius"/>
    </source>
</evidence>
<dbReference type="Gene3D" id="3.30.565.10">
    <property type="entry name" value="Histidine kinase-like ATPase, C-terminal domain"/>
    <property type="match status" value="1"/>
</dbReference>
<dbReference type="Pfam" id="PF08521">
    <property type="entry name" value="2CSK_N"/>
    <property type="match status" value="1"/>
</dbReference>
<feature type="transmembrane region" description="Helical" evidence="11">
    <location>
        <begin position="182"/>
        <end position="205"/>
    </location>
</feature>
<dbReference type="SMART" id="SM00304">
    <property type="entry name" value="HAMP"/>
    <property type="match status" value="1"/>
</dbReference>
<dbReference type="RefSeq" id="WP_345532495.1">
    <property type="nucleotide sequence ID" value="NZ_BAABLD010000008.1"/>
</dbReference>
<evidence type="ECO:0000256" key="10">
    <source>
        <dbReference type="ARBA" id="ARBA00023136"/>
    </source>
</evidence>
<dbReference type="InterPro" id="IPR036097">
    <property type="entry name" value="HisK_dim/P_sf"/>
</dbReference>
<keyword evidence="10 11" id="KW-0472">Membrane</keyword>
<dbReference type="Proteomes" id="UP001500547">
    <property type="component" value="Unassembled WGS sequence"/>
</dbReference>
<dbReference type="CDD" id="cd00082">
    <property type="entry name" value="HisKA"/>
    <property type="match status" value="1"/>
</dbReference>
<dbReference type="SMART" id="SM00388">
    <property type="entry name" value="HisKA"/>
    <property type="match status" value="1"/>
</dbReference>
<dbReference type="PROSITE" id="PS50109">
    <property type="entry name" value="HIS_KIN"/>
    <property type="match status" value="1"/>
</dbReference>
<evidence type="ECO:0000256" key="6">
    <source>
        <dbReference type="ARBA" id="ARBA00022692"/>
    </source>
</evidence>
<evidence type="ECO:0000256" key="5">
    <source>
        <dbReference type="ARBA" id="ARBA00022679"/>
    </source>
</evidence>
<comment type="caution">
    <text evidence="14">The sequence shown here is derived from an EMBL/GenBank/DDBJ whole genome shotgun (WGS) entry which is preliminary data.</text>
</comment>
<reference evidence="15" key="1">
    <citation type="journal article" date="2019" name="Int. J. Syst. Evol. Microbiol.">
        <title>The Global Catalogue of Microorganisms (GCM) 10K type strain sequencing project: providing services to taxonomists for standard genome sequencing and annotation.</title>
        <authorList>
            <consortium name="The Broad Institute Genomics Platform"/>
            <consortium name="The Broad Institute Genome Sequencing Center for Infectious Disease"/>
            <person name="Wu L."/>
            <person name="Ma J."/>
        </authorList>
    </citation>
    <scope>NUCLEOTIDE SEQUENCE [LARGE SCALE GENOMIC DNA]</scope>
    <source>
        <strain evidence="15">JCM 18715</strain>
    </source>
</reference>
<keyword evidence="5" id="KW-0808">Transferase</keyword>
<evidence type="ECO:0000256" key="2">
    <source>
        <dbReference type="ARBA" id="ARBA00004370"/>
    </source>
</evidence>
<evidence type="ECO:0000313" key="14">
    <source>
        <dbReference type="EMBL" id="GAA5164030.1"/>
    </source>
</evidence>
<evidence type="ECO:0000256" key="9">
    <source>
        <dbReference type="ARBA" id="ARBA00023012"/>
    </source>
</evidence>
<dbReference type="InterPro" id="IPR036890">
    <property type="entry name" value="HATPase_C_sf"/>
</dbReference>
<dbReference type="Pfam" id="PF00512">
    <property type="entry name" value="HisKA"/>
    <property type="match status" value="1"/>
</dbReference>
<evidence type="ECO:0000313" key="15">
    <source>
        <dbReference type="Proteomes" id="UP001500547"/>
    </source>
</evidence>
<feature type="domain" description="HAMP" evidence="13">
    <location>
        <begin position="206"/>
        <end position="258"/>
    </location>
</feature>
<dbReference type="InterPro" id="IPR003661">
    <property type="entry name" value="HisK_dim/P_dom"/>
</dbReference>
<organism evidence="14 15">
    <name type="scientific">Viridibacterium curvum</name>
    <dbReference type="NCBI Taxonomy" id="1101404"/>
    <lineage>
        <taxon>Bacteria</taxon>
        <taxon>Pseudomonadati</taxon>
        <taxon>Pseudomonadota</taxon>
        <taxon>Betaproteobacteria</taxon>
        <taxon>Rhodocyclales</taxon>
        <taxon>Rhodocyclaceae</taxon>
        <taxon>Viridibacterium</taxon>
    </lineage>
</organism>
<dbReference type="EMBL" id="BAABLD010000008">
    <property type="protein sequence ID" value="GAA5164030.1"/>
    <property type="molecule type" value="Genomic_DNA"/>
</dbReference>
<keyword evidence="8 11" id="KW-1133">Transmembrane helix</keyword>
<keyword evidence="7 14" id="KW-0418">Kinase</keyword>
<dbReference type="InterPro" id="IPR003594">
    <property type="entry name" value="HATPase_dom"/>
</dbReference>
<dbReference type="PANTHER" id="PTHR45436">
    <property type="entry name" value="SENSOR HISTIDINE KINASE YKOH"/>
    <property type="match status" value="1"/>
</dbReference>
<gene>
    <name evidence="14" type="ORF">GCM10025770_17180</name>
</gene>
<evidence type="ECO:0000256" key="1">
    <source>
        <dbReference type="ARBA" id="ARBA00000085"/>
    </source>
</evidence>
<sequence>MRLSRLLRRLGGKRGDTLAPGASYSLFGEILDWMLAPLLFLWPISIILTYDVATHIANQPYDQALADQVRAISRQIRSSADGGISVDLSASASRLLRSDTEDTVYYQIVSPQGRLLAGDPEVPAPETSELRAGEIHFHDADIQGEGIRVASLLVEPGPAVSGLVTVQVAETRNKRSSLSSRIVSGVLLPQFAIIPLAVLLVWFGLSRGIAPLGELQGLIRARRPGDLSPIAPGSVPEEVRPLIVAFNDMMERLDTLLHAQQHFIADAAHQMRTPLAGLKMQIELAAQERDPEQIRAAMQRALSGADRAARLINQLLSLARADASSENVHSFAEVDLIALVREIVAASVPLALRSGLDIGVEAGSETLLLQGNDILLGELVSNLVDNAIQYTPAGGQITVSVSRQPAGILLAVVDNGPGIAAAERERVFQRFYRIMGARSGGSGLGLAIVSEVAEIHGATVTLADNPAGRGLRVEVLFPLHGTGTEGEPATYAS</sequence>
<dbReference type="InterPro" id="IPR003660">
    <property type="entry name" value="HAMP_dom"/>
</dbReference>
<dbReference type="PROSITE" id="PS50885">
    <property type="entry name" value="HAMP"/>
    <property type="match status" value="1"/>
</dbReference>
<dbReference type="PRINTS" id="PR00344">
    <property type="entry name" value="BCTRLSENSOR"/>
</dbReference>
<dbReference type="InterPro" id="IPR050428">
    <property type="entry name" value="TCS_sensor_his_kinase"/>
</dbReference>
<dbReference type="GO" id="GO:0016301">
    <property type="term" value="F:kinase activity"/>
    <property type="evidence" value="ECO:0007669"/>
    <property type="project" value="UniProtKB-KW"/>
</dbReference>
<keyword evidence="15" id="KW-1185">Reference proteome</keyword>
<accession>A0ABP9QLQ7</accession>
<dbReference type="Pfam" id="PF00672">
    <property type="entry name" value="HAMP"/>
    <property type="match status" value="1"/>
</dbReference>
<dbReference type="SMART" id="SM00387">
    <property type="entry name" value="HATPase_c"/>
    <property type="match status" value="1"/>
</dbReference>
<keyword evidence="9" id="KW-0902">Two-component regulatory system</keyword>
<evidence type="ECO:0000256" key="7">
    <source>
        <dbReference type="ARBA" id="ARBA00022777"/>
    </source>
</evidence>
<dbReference type="EC" id="2.7.13.3" evidence="3"/>
<dbReference type="InterPro" id="IPR005467">
    <property type="entry name" value="His_kinase_dom"/>
</dbReference>
<feature type="domain" description="Histidine kinase" evidence="12">
    <location>
        <begin position="266"/>
        <end position="481"/>
    </location>
</feature>
<evidence type="ECO:0000256" key="3">
    <source>
        <dbReference type="ARBA" id="ARBA00012438"/>
    </source>
</evidence>
<dbReference type="Pfam" id="PF02518">
    <property type="entry name" value="HATPase_c"/>
    <property type="match status" value="1"/>
</dbReference>
<dbReference type="CDD" id="cd00075">
    <property type="entry name" value="HATPase"/>
    <property type="match status" value="1"/>
</dbReference>
<evidence type="ECO:0000259" key="13">
    <source>
        <dbReference type="PROSITE" id="PS50885"/>
    </source>
</evidence>
<dbReference type="SUPFAM" id="SSF55874">
    <property type="entry name" value="ATPase domain of HSP90 chaperone/DNA topoisomerase II/histidine kinase"/>
    <property type="match status" value="1"/>
</dbReference>
<dbReference type="InterPro" id="IPR004358">
    <property type="entry name" value="Sig_transdc_His_kin-like_C"/>
</dbReference>
<evidence type="ECO:0000256" key="8">
    <source>
        <dbReference type="ARBA" id="ARBA00022989"/>
    </source>
</evidence>
<protein>
    <recommendedName>
        <fullName evidence="3">histidine kinase</fullName>
        <ecNumber evidence="3">2.7.13.3</ecNumber>
    </recommendedName>
</protein>
<comment type="subcellular location">
    <subcellularLocation>
        <location evidence="2">Membrane</location>
    </subcellularLocation>
</comment>
<proteinExistence type="predicted"/>
<name>A0ABP9QLQ7_9RHOO</name>